<keyword evidence="1" id="KW-1133">Transmembrane helix</keyword>
<gene>
    <name evidence="2" type="ORF">HLI_05675</name>
</gene>
<keyword evidence="1" id="KW-0812">Transmembrane</keyword>
<organism evidence="2 3">
    <name type="scientific">Halobacillus litoralis</name>
    <dbReference type="NCBI Taxonomy" id="45668"/>
    <lineage>
        <taxon>Bacteria</taxon>
        <taxon>Bacillati</taxon>
        <taxon>Bacillota</taxon>
        <taxon>Bacilli</taxon>
        <taxon>Bacillales</taxon>
        <taxon>Bacillaceae</taxon>
        <taxon>Halobacillus</taxon>
    </lineage>
</organism>
<dbReference type="RefSeq" id="WP_128523773.1">
    <property type="nucleotide sequence ID" value="NZ_CANLVY010000008.1"/>
</dbReference>
<reference evidence="2 3" key="1">
    <citation type="submission" date="2018-01" db="EMBL/GenBank/DDBJ databases">
        <title>The whole genome sequencing and assembly of Halobacillus litoralis ERB031 strain.</title>
        <authorList>
            <person name="Lee S.-J."/>
            <person name="Park M.-K."/>
            <person name="Kim J.-Y."/>
            <person name="Lee Y.-J."/>
            <person name="Yi H."/>
            <person name="Bahn Y.-S."/>
            <person name="Kim J.F."/>
            <person name="Lee D.-W."/>
        </authorList>
    </citation>
    <scope>NUCLEOTIDE SEQUENCE [LARGE SCALE GENOMIC DNA]</scope>
    <source>
        <strain evidence="2 3">ERB 031</strain>
    </source>
</reference>
<feature type="transmembrane region" description="Helical" evidence="1">
    <location>
        <begin position="6"/>
        <end position="23"/>
    </location>
</feature>
<sequence length="178" mass="20531">MKKIRLAIFSLIALIIIVCFFYLDNRELNRLTNDQIYPMVEEPNQHPQPLTEGKLEIGDEGVHLTKLYSRNTSKGLYFGMWYGKGNNLMNNEEKKWKRKKGQIEFLVKAVDSNGTTYDGRTVGLVAGTFSVFQYVQFDGFHYDQDLEELTLFFYPMIAEGDEATPNAQAWLETTIPVE</sequence>
<dbReference type="EMBL" id="CP026118">
    <property type="protein sequence ID" value="QAS51756.1"/>
    <property type="molecule type" value="Genomic_DNA"/>
</dbReference>
<protein>
    <submittedName>
        <fullName evidence="2">Uncharacterized protein</fullName>
    </submittedName>
</protein>
<evidence type="ECO:0000256" key="1">
    <source>
        <dbReference type="SAM" id="Phobius"/>
    </source>
</evidence>
<keyword evidence="1" id="KW-0472">Membrane</keyword>
<proteinExistence type="predicted"/>
<dbReference type="KEGG" id="hli:HLI_05675"/>
<dbReference type="OrthoDB" id="2967886at2"/>
<dbReference type="AlphaFoldDB" id="A0A410MAQ8"/>
<evidence type="ECO:0000313" key="3">
    <source>
        <dbReference type="Proteomes" id="UP000287756"/>
    </source>
</evidence>
<accession>A0A410MAQ8</accession>
<dbReference type="Proteomes" id="UP000287756">
    <property type="component" value="Chromosome"/>
</dbReference>
<name>A0A410MAQ8_9BACI</name>
<evidence type="ECO:0000313" key="2">
    <source>
        <dbReference type="EMBL" id="QAS51756.1"/>
    </source>
</evidence>